<dbReference type="EMBL" id="LR798372">
    <property type="protein sequence ID" value="CAB5227482.1"/>
    <property type="molecule type" value="Genomic_DNA"/>
</dbReference>
<evidence type="ECO:0000313" key="3">
    <source>
        <dbReference type="EMBL" id="CAB4198724.1"/>
    </source>
</evidence>
<dbReference type="EMBL" id="LR796938">
    <property type="protein sequence ID" value="CAB4176546.1"/>
    <property type="molecule type" value="Genomic_DNA"/>
</dbReference>
<dbReference type="EMBL" id="LR797263">
    <property type="protein sequence ID" value="CAB4198724.1"/>
    <property type="molecule type" value="Genomic_DNA"/>
</dbReference>
<proteinExistence type="predicted"/>
<evidence type="ECO:0000313" key="2">
    <source>
        <dbReference type="EMBL" id="CAB4181239.1"/>
    </source>
</evidence>
<evidence type="ECO:0000313" key="1">
    <source>
        <dbReference type="EMBL" id="CAB4176546.1"/>
    </source>
</evidence>
<organism evidence="3">
    <name type="scientific">uncultured Caudovirales phage</name>
    <dbReference type="NCBI Taxonomy" id="2100421"/>
    <lineage>
        <taxon>Viruses</taxon>
        <taxon>Duplodnaviria</taxon>
        <taxon>Heunggongvirae</taxon>
        <taxon>Uroviricota</taxon>
        <taxon>Caudoviricetes</taxon>
        <taxon>Peduoviridae</taxon>
        <taxon>Maltschvirus</taxon>
        <taxon>Maltschvirus maltsch</taxon>
    </lineage>
</organism>
<accession>A0A6J5S1H4</accession>
<gene>
    <name evidence="2" type="ORF">UFOVP1075_23</name>
    <name evidence="3" type="ORF">UFOVP1312_15</name>
    <name evidence="4" type="ORF">UFOVP1426_43</name>
    <name evidence="5" type="ORF">UFOVP1522_44</name>
    <name evidence="1" type="ORF">UFOVP989_43</name>
</gene>
<reference evidence="3" key="1">
    <citation type="submission" date="2020-05" db="EMBL/GenBank/DDBJ databases">
        <authorList>
            <person name="Chiriac C."/>
            <person name="Salcher M."/>
            <person name="Ghai R."/>
            <person name="Kavagutti S V."/>
        </authorList>
    </citation>
    <scope>NUCLEOTIDE SEQUENCE</scope>
</reference>
<dbReference type="EMBL" id="LR797370">
    <property type="protein sequence ID" value="CAB4210802.1"/>
    <property type="molecule type" value="Genomic_DNA"/>
</dbReference>
<evidence type="ECO:0000313" key="4">
    <source>
        <dbReference type="EMBL" id="CAB4210802.1"/>
    </source>
</evidence>
<sequence>MNNTINIPVKYIDTTKYIVNITPDEYMDGPDTWGNYTITNFGRDYDGNINDYLTESGKVLPSVQAKLKAGKMFWLDRYEHSGVSYSLSGTGIMANDWDNSRNAAMLEFSNEYIKNTSYEDRERYAKQDIKEYSDWANGEVYNLDITTDTGRDIDCIGGIIGYENIKSYIAEVIGDAEYEIKEL</sequence>
<dbReference type="EMBL" id="LR797011">
    <property type="protein sequence ID" value="CAB4181239.1"/>
    <property type="molecule type" value="Genomic_DNA"/>
</dbReference>
<protein>
    <submittedName>
        <fullName evidence="3">Uncharacterized protein</fullName>
    </submittedName>
</protein>
<evidence type="ECO:0000313" key="5">
    <source>
        <dbReference type="EMBL" id="CAB5227482.1"/>
    </source>
</evidence>
<name>A0A6J5S1H4_9CAUD</name>